<keyword evidence="13" id="KW-1185">Reference proteome</keyword>
<dbReference type="InterPro" id="IPR012820">
    <property type="entry name" value="Sucrose_synthase_pln/cyn"/>
</dbReference>
<dbReference type="EMBL" id="CM003613">
    <property type="protein sequence ID" value="KYP55232.1"/>
    <property type="molecule type" value="Genomic_DNA"/>
</dbReference>
<gene>
    <name evidence="12" type="ORF">KK1_001439</name>
</gene>
<dbReference type="Gramene" id="C.cajan_01405.t">
    <property type="protein sequence ID" value="C.cajan_01405.t"/>
    <property type="gene ID" value="C.cajan_01405"/>
</dbReference>
<evidence type="ECO:0000259" key="10">
    <source>
        <dbReference type="Pfam" id="PF24861"/>
    </source>
</evidence>
<dbReference type="NCBIfam" id="TIGR02470">
    <property type="entry name" value="sucr_synth"/>
    <property type="match status" value="1"/>
</dbReference>
<dbReference type="Proteomes" id="UP000075243">
    <property type="component" value="Chromosome 11"/>
</dbReference>
<comment type="similarity">
    <text evidence="2 7">Belongs to the glycosyltransferase 1 family. Plant sucrose synthase subfamily.</text>
</comment>
<feature type="domain" description="Sucrose synthase first GT-B" evidence="9">
    <location>
        <begin position="207"/>
        <end position="495"/>
    </location>
</feature>
<protein>
    <recommendedName>
        <fullName evidence="3 7">Sucrose synthase</fullName>
        <ecNumber evidence="3 7">2.4.1.13</ecNumber>
    </recommendedName>
</protein>
<keyword evidence="4 7" id="KW-0328">Glycosyltransferase</keyword>
<dbReference type="InterPro" id="IPR000368">
    <property type="entry name" value="Sucrose_synth_GT-B1"/>
</dbReference>
<feature type="domain" description="Sucrose synthase N-terminal" evidence="10">
    <location>
        <begin position="3"/>
        <end position="62"/>
    </location>
</feature>
<evidence type="ECO:0000256" key="2">
    <source>
        <dbReference type="ARBA" id="ARBA00005894"/>
    </source>
</evidence>
<dbReference type="STRING" id="3821.A0A151SKF0"/>
<dbReference type="PANTHER" id="PTHR45839">
    <property type="match status" value="1"/>
</dbReference>
<dbReference type="FunFam" id="1.20.120.1230:FF:000001">
    <property type="entry name" value="Sucrose synthase"/>
    <property type="match status" value="1"/>
</dbReference>
<organism evidence="12 13">
    <name type="scientific">Cajanus cajan</name>
    <name type="common">Pigeon pea</name>
    <name type="synonym">Cajanus indicus</name>
    <dbReference type="NCBI Taxonomy" id="3821"/>
    <lineage>
        <taxon>Eukaryota</taxon>
        <taxon>Viridiplantae</taxon>
        <taxon>Streptophyta</taxon>
        <taxon>Embryophyta</taxon>
        <taxon>Tracheophyta</taxon>
        <taxon>Spermatophyta</taxon>
        <taxon>Magnoliopsida</taxon>
        <taxon>eudicotyledons</taxon>
        <taxon>Gunneridae</taxon>
        <taxon>Pentapetalae</taxon>
        <taxon>rosids</taxon>
        <taxon>fabids</taxon>
        <taxon>Fabales</taxon>
        <taxon>Fabaceae</taxon>
        <taxon>Papilionoideae</taxon>
        <taxon>50 kb inversion clade</taxon>
        <taxon>NPAAA clade</taxon>
        <taxon>indigoferoid/millettioid clade</taxon>
        <taxon>Phaseoleae</taxon>
        <taxon>Cajanus</taxon>
    </lineage>
</organism>
<evidence type="ECO:0000259" key="9">
    <source>
        <dbReference type="Pfam" id="PF00862"/>
    </source>
</evidence>
<dbReference type="OMA" id="DGECNDK"/>
<feature type="domain" description="Glycosyl transferase family 1" evidence="8">
    <location>
        <begin position="501"/>
        <end position="670"/>
    </location>
</feature>
<dbReference type="SUPFAM" id="SSF53756">
    <property type="entry name" value="UDP-Glycosyltransferase/glycogen phosphorylase"/>
    <property type="match status" value="1"/>
</dbReference>
<evidence type="ECO:0000313" key="12">
    <source>
        <dbReference type="EMBL" id="KYP55232.1"/>
    </source>
</evidence>
<dbReference type="Pfam" id="PF24862">
    <property type="entry name" value="SUS_EPBD"/>
    <property type="match status" value="1"/>
</dbReference>
<dbReference type="Pfam" id="PF24861">
    <property type="entry name" value="SUS_N"/>
    <property type="match status" value="1"/>
</dbReference>
<dbReference type="GO" id="GO:0009536">
    <property type="term" value="C:plastid"/>
    <property type="evidence" value="ECO:0007669"/>
    <property type="project" value="EnsemblPlants"/>
</dbReference>
<dbReference type="GO" id="GO:0005982">
    <property type="term" value="P:starch metabolic process"/>
    <property type="evidence" value="ECO:0007669"/>
    <property type="project" value="EnsemblPlants"/>
</dbReference>
<dbReference type="Pfam" id="PF00862">
    <property type="entry name" value="GT-B_Sucrose_synth"/>
    <property type="match status" value="1"/>
</dbReference>
<dbReference type="GO" id="GO:0016157">
    <property type="term" value="F:sucrose synthase activity"/>
    <property type="evidence" value="ECO:0007669"/>
    <property type="project" value="UniProtKB-UniRule"/>
</dbReference>
<evidence type="ECO:0000256" key="6">
    <source>
        <dbReference type="ARBA" id="ARBA00049030"/>
    </source>
</evidence>
<dbReference type="PANTHER" id="PTHR45839:SF9">
    <property type="entry name" value="SUCROSE SYNTHASE 2"/>
    <property type="match status" value="1"/>
</dbReference>
<dbReference type="InterPro" id="IPR056736">
    <property type="entry name" value="SUS_EPBD"/>
</dbReference>
<dbReference type="GO" id="GO:0010431">
    <property type="term" value="P:seed maturation"/>
    <property type="evidence" value="ECO:0007669"/>
    <property type="project" value="EnsemblPlants"/>
</dbReference>
<comment type="catalytic activity">
    <reaction evidence="6 7">
        <text>an NDP-alpha-D-glucose + D-fructose = a ribonucleoside 5'-diphosphate + sucrose + H(+)</text>
        <dbReference type="Rhea" id="RHEA:16241"/>
        <dbReference type="ChEBI" id="CHEBI:15378"/>
        <dbReference type="ChEBI" id="CHEBI:17992"/>
        <dbReference type="ChEBI" id="CHEBI:37721"/>
        <dbReference type="ChEBI" id="CHEBI:57930"/>
        <dbReference type="ChEBI" id="CHEBI:76533"/>
        <dbReference type="EC" id="2.4.1.13"/>
    </reaction>
</comment>
<dbReference type="Gene3D" id="1.20.120.1230">
    <property type="match status" value="1"/>
</dbReference>
<proteinExistence type="inferred from homology"/>
<evidence type="ECO:0000256" key="1">
    <source>
        <dbReference type="ARBA" id="ARBA00002595"/>
    </source>
</evidence>
<evidence type="ECO:0000256" key="7">
    <source>
        <dbReference type="RuleBase" id="RU280817"/>
    </source>
</evidence>
<evidence type="ECO:0000313" key="13">
    <source>
        <dbReference type="Proteomes" id="UP000075243"/>
    </source>
</evidence>
<evidence type="ECO:0000256" key="5">
    <source>
        <dbReference type="ARBA" id="ARBA00022679"/>
    </source>
</evidence>
<keyword evidence="5 7" id="KW-0808">Transferase</keyword>
<feature type="domain" description="Sucrose synthase EPBD" evidence="11">
    <location>
        <begin position="97"/>
        <end position="184"/>
    </location>
</feature>
<dbReference type="InterPro" id="IPR001296">
    <property type="entry name" value="Glyco_trans_1"/>
</dbReference>
<evidence type="ECO:0000256" key="4">
    <source>
        <dbReference type="ARBA" id="ARBA00022676"/>
    </source>
</evidence>
<dbReference type="AlphaFoldDB" id="A0A151SKF0"/>
<accession>A0A151SKF0</accession>
<evidence type="ECO:0000256" key="3">
    <source>
        <dbReference type="ARBA" id="ARBA00012540"/>
    </source>
</evidence>
<dbReference type="GO" id="GO:0005985">
    <property type="term" value="P:sucrose metabolic process"/>
    <property type="evidence" value="ECO:0007669"/>
    <property type="project" value="EnsemblPlants"/>
</dbReference>
<dbReference type="GO" id="GO:0001666">
    <property type="term" value="P:response to hypoxia"/>
    <property type="evidence" value="ECO:0007669"/>
    <property type="project" value="EnsemblPlants"/>
</dbReference>
<dbReference type="Pfam" id="PF00534">
    <property type="entry name" value="Glycos_transf_1"/>
    <property type="match status" value="1"/>
</dbReference>
<comment type="function">
    <text evidence="1 7">Sucrose-cleaving enzyme that provides UDP-glucose and fructose for various metabolic pathways.</text>
</comment>
<dbReference type="Gene3D" id="3.40.50.2000">
    <property type="entry name" value="Glycogen Phosphorylase B"/>
    <property type="match status" value="2"/>
</dbReference>
<dbReference type="Gene3D" id="3.10.450.330">
    <property type="match status" value="1"/>
</dbReference>
<sequence>MWKLKDSPFVKELESAKEAIVIPPFVSMALRPRPGVWEYARVNAFELNVDNLSVAEYLRFKEELVDGECNGKNVLELDFEPFNATFPGPTRSSSIGNGVQFLNRHLSSFMFRNKESLEPLLAFLRAHKYDGHAMMLNDRIRNISKLQSSLAKAEEVLSRLIPNTPYSDFEYELQGLGFERGWGDTAERVSEMVHLLLDILQAPDPNTLETFLGRIPMVFNVVVVSPHGYFGQANILGLPDTGGQTIYILDQVRALENEMLDKIQKQGLDVSPKILIVTRLIPEAKGTTCNQRLERVSGTEHTYILRVTFRTKNGILRKWISKFDMWPYLETFAEDASHEIAAELQGIPDLIIGNYSNGNLVATLLSYKLGITQCNIAHALEKTKYPDSDIYWKKYEDKYHFTCQFTADLIAMNNADFIITSTYQEIAGSKNNVGQYESYTAFTLPGLYRVVHGIDVFDPKFNIVSPGADMRMYFPYSDTEKRLTSLHGSIEKLVYGAEQNEEHIGLLNDRSKPIIFSMAKLDEVKNVTGLVECFGKSSKLRELVNLVVVGGHIDVHKSRDKEEMGEIEKMHSLIEKYNLHGQFRWIKAQMNRARNGELYRCIADVKGAFVQPAFYEGFGLTIVEAMSCGLPTFATCHGGPAEIIEHGICGFHIEPHHPDHVAAMLINFFEQCQHDPGYWNKISDAGFKRIHERYTWKIYSERLLTLAGVYGFWKHVSKLERRETRRYLEMFYILMFRDMVSLF</sequence>
<dbReference type="EC" id="2.4.1.13" evidence="3 7"/>
<name>A0A151SKF0_CAJCA</name>
<reference evidence="12 13" key="1">
    <citation type="journal article" date="2012" name="Nat. Biotechnol.">
        <title>Draft genome sequence of pigeonpea (Cajanus cajan), an orphan legume crop of resource-poor farmers.</title>
        <authorList>
            <person name="Varshney R.K."/>
            <person name="Chen W."/>
            <person name="Li Y."/>
            <person name="Bharti A.K."/>
            <person name="Saxena R.K."/>
            <person name="Schlueter J.A."/>
            <person name="Donoghue M.T."/>
            <person name="Azam S."/>
            <person name="Fan G."/>
            <person name="Whaley A.M."/>
            <person name="Farmer A.D."/>
            <person name="Sheridan J."/>
            <person name="Iwata A."/>
            <person name="Tuteja R."/>
            <person name="Penmetsa R.V."/>
            <person name="Wu W."/>
            <person name="Upadhyaya H.D."/>
            <person name="Yang S.P."/>
            <person name="Shah T."/>
            <person name="Saxena K.B."/>
            <person name="Michael T."/>
            <person name="McCombie W.R."/>
            <person name="Yang B."/>
            <person name="Zhang G."/>
            <person name="Yang H."/>
            <person name="Wang J."/>
            <person name="Spillane C."/>
            <person name="Cook D.R."/>
            <person name="May G.D."/>
            <person name="Xu X."/>
            <person name="Jackson S.A."/>
        </authorList>
    </citation>
    <scope>NUCLEOTIDE SEQUENCE [LARGE SCALE GENOMIC DNA]</scope>
    <source>
        <strain evidence="13">cv. Asha</strain>
    </source>
</reference>
<evidence type="ECO:0000259" key="8">
    <source>
        <dbReference type="Pfam" id="PF00534"/>
    </source>
</evidence>
<dbReference type="InterPro" id="IPR056735">
    <property type="entry name" value="SUS_N"/>
</dbReference>
<evidence type="ECO:0000259" key="11">
    <source>
        <dbReference type="Pfam" id="PF24862"/>
    </source>
</evidence>
<dbReference type="GO" id="GO:0005829">
    <property type="term" value="C:cytosol"/>
    <property type="evidence" value="ECO:0007669"/>
    <property type="project" value="EnsemblPlants"/>
</dbReference>
<dbReference type="FunFam" id="3.40.50.2000:FF:000006">
    <property type="entry name" value="Sucrose synthase"/>
    <property type="match status" value="1"/>
</dbReference>